<feature type="compositionally biased region" description="Basic and acidic residues" evidence="5">
    <location>
        <begin position="318"/>
        <end position="356"/>
    </location>
</feature>
<gene>
    <name evidence="6" type="ORF">PSYICH_LOCUS6659</name>
</gene>
<dbReference type="SUPFAM" id="SSF51445">
    <property type="entry name" value="(Trans)glycosidases"/>
    <property type="match status" value="1"/>
</dbReference>
<dbReference type="PRINTS" id="PR00131">
    <property type="entry name" value="GLHYDRLASE1"/>
</dbReference>
<keyword evidence="2" id="KW-0378">Hydrolase</keyword>
<dbReference type="EMBL" id="OV651814">
    <property type="protein sequence ID" value="CAH1106425.1"/>
    <property type="molecule type" value="Genomic_DNA"/>
</dbReference>
<evidence type="ECO:0000256" key="1">
    <source>
        <dbReference type="ARBA" id="ARBA00010838"/>
    </source>
</evidence>
<evidence type="ECO:0000256" key="5">
    <source>
        <dbReference type="SAM" id="MobiDB-lite"/>
    </source>
</evidence>
<organism evidence="6 7">
    <name type="scientific">Psylliodes chrysocephalus</name>
    <dbReference type="NCBI Taxonomy" id="3402493"/>
    <lineage>
        <taxon>Eukaryota</taxon>
        <taxon>Metazoa</taxon>
        <taxon>Ecdysozoa</taxon>
        <taxon>Arthropoda</taxon>
        <taxon>Hexapoda</taxon>
        <taxon>Insecta</taxon>
        <taxon>Pterygota</taxon>
        <taxon>Neoptera</taxon>
        <taxon>Endopterygota</taxon>
        <taxon>Coleoptera</taxon>
        <taxon>Polyphaga</taxon>
        <taxon>Cucujiformia</taxon>
        <taxon>Chrysomeloidea</taxon>
        <taxon>Chrysomelidae</taxon>
        <taxon>Galerucinae</taxon>
        <taxon>Alticini</taxon>
        <taxon>Psylliodes</taxon>
    </lineage>
</organism>
<dbReference type="PANTHER" id="PTHR10353:SF36">
    <property type="entry name" value="LP05116P"/>
    <property type="match status" value="1"/>
</dbReference>
<dbReference type="AlphaFoldDB" id="A0A9P0CUP2"/>
<keyword evidence="7" id="KW-1185">Reference proteome</keyword>
<dbReference type="OrthoDB" id="65569at2759"/>
<dbReference type="Gene3D" id="3.20.20.80">
    <property type="entry name" value="Glycosidases"/>
    <property type="match status" value="1"/>
</dbReference>
<dbReference type="GO" id="GO:0005975">
    <property type="term" value="P:carbohydrate metabolic process"/>
    <property type="evidence" value="ECO:0007669"/>
    <property type="project" value="InterPro"/>
</dbReference>
<dbReference type="InterPro" id="IPR001360">
    <property type="entry name" value="Glyco_hydro_1"/>
</dbReference>
<evidence type="ECO:0000313" key="7">
    <source>
        <dbReference type="Proteomes" id="UP001153636"/>
    </source>
</evidence>
<reference evidence="6" key="1">
    <citation type="submission" date="2022-01" db="EMBL/GenBank/DDBJ databases">
        <authorList>
            <person name="King R."/>
        </authorList>
    </citation>
    <scope>NUCLEOTIDE SEQUENCE</scope>
</reference>
<comment type="similarity">
    <text evidence="1 4">Belongs to the glycosyl hydrolase 1 family.</text>
</comment>
<evidence type="ECO:0000313" key="6">
    <source>
        <dbReference type="EMBL" id="CAH1106425.1"/>
    </source>
</evidence>
<accession>A0A9P0CUP2</accession>
<sequence>MSIVIDCQWSEPLTNTPTDIEAADRLRQFECGLYFHPIYVGDWPQVVKERIAQRSQSQGLPKSRLPSFSQEEIAFIKGTQDYLGLNHYFTCLVSNIEAGEIGFSNYEYDIGVIRSLSPNWRLESNSWAMVPYGVRRTLDWINTQYNKPDILITEMGMADDGTSINDDERIKFFTDYTCNILDAMYTDGVTVLGMAVWSLMDNFEWASGYTAHFGLYHIDFYSDPTLKREPKKSVGFFRQLIKTRTLPCNSTSEPIRWIHKQKSKKHNSKHNSKHQNSKHHNSKHHNSKHHNSEHHSAEHQNSKHHNAEHQNSKHHNSEHHNSEHHNSEHHNSEHHNSEHHNSEHHNLEHHNSDHHR</sequence>
<evidence type="ECO:0000256" key="3">
    <source>
        <dbReference type="ARBA" id="ARBA00023295"/>
    </source>
</evidence>
<name>A0A9P0CUP2_9CUCU</name>
<protein>
    <submittedName>
        <fullName evidence="6">Uncharacterized protein</fullName>
    </submittedName>
</protein>
<dbReference type="InterPro" id="IPR017853">
    <property type="entry name" value="GH"/>
</dbReference>
<dbReference type="Pfam" id="PF00232">
    <property type="entry name" value="Glyco_hydro_1"/>
    <property type="match status" value="1"/>
</dbReference>
<keyword evidence="3" id="KW-0326">Glycosidase</keyword>
<evidence type="ECO:0000256" key="4">
    <source>
        <dbReference type="RuleBase" id="RU003690"/>
    </source>
</evidence>
<evidence type="ECO:0000256" key="2">
    <source>
        <dbReference type="ARBA" id="ARBA00022801"/>
    </source>
</evidence>
<proteinExistence type="inferred from homology"/>
<feature type="region of interest" description="Disordered" evidence="5">
    <location>
        <begin position="260"/>
        <end position="356"/>
    </location>
</feature>
<dbReference type="PANTHER" id="PTHR10353">
    <property type="entry name" value="GLYCOSYL HYDROLASE"/>
    <property type="match status" value="1"/>
</dbReference>
<feature type="compositionally biased region" description="Basic and acidic residues" evidence="5">
    <location>
        <begin position="293"/>
        <end position="311"/>
    </location>
</feature>
<feature type="compositionally biased region" description="Basic residues" evidence="5">
    <location>
        <begin position="260"/>
        <end position="292"/>
    </location>
</feature>
<dbReference type="GO" id="GO:0008422">
    <property type="term" value="F:beta-glucosidase activity"/>
    <property type="evidence" value="ECO:0007669"/>
    <property type="project" value="TreeGrafter"/>
</dbReference>
<dbReference type="Proteomes" id="UP001153636">
    <property type="component" value="Chromosome 2"/>
</dbReference>